<feature type="transmembrane region" description="Helical" evidence="1">
    <location>
        <begin position="20"/>
        <end position="42"/>
    </location>
</feature>
<dbReference type="Pfam" id="PF01757">
    <property type="entry name" value="Acyl_transf_3"/>
    <property type="match status" value="1"/>
</dbReference>
<organism evidence="3 4">
    <name type="scientific">Acidiphilium cryptum (strain JF-5)</name>
    <dbReference type="NCBI Taxonomy" id="349163"/>
    <lineage>
        <taxon>Bacteria</taxon>
        <taxon>Pseudomonadati</taxon>
        <taxon>Pseudomonadota</taxon>
        <taxon>Alphaproteobacteria</taxon>
        <taxon>Acetobacterales</taxon>
        <taxon>Acidocellaceae</taxon>
        <taxon>Acidiphilium</taxon>
    </lineage>
</organism>
<reference evidence="3 4" key="1">
    <citation type="submission" date="2007-05" db="EMBL/GenBank/DDBJ databases">
        <title>Complete sequence of chromosome of Acidiphilium cryptum JF-5.</title>
        <authorList>
            <consortium name="US DOE Joint Genome Institute"/>
            <person name="Copeland A."/>
            <person name="Lucas S."/>
            <person name="Lapidus A."/>
            <person name="Barry K."/>
            <person name="Detter J.C."/>
            <person name="Glavina del Rio T."/>
            <person name="Hammon N."/>
            <person name="Israni S."/>
            <person name="Dalin E."/>
            <person name="Tice H."/>
            <person name="Pitluck S."/>
            <person name="Sims D."/>
            <person name="Brettin T."/>
            <person name="Bruce D."/>
            <person name="Han C."/>
            <person name="Schmutz J."/>
            <person name="Larimer F."/>
            <person name="Land M."/>
            <person name="Hauser L."/>
            <person name="Kyrpides N."/>
            <person name="Kim E."/>
            <person name="Magnuson T."/>
            <person name="Richardson P."/>
        </authorList>
    </citation>
    <scope>NUCLEOTIDE SEQUENCE [LARGE SCALE GENOMIC DNA]</scope>
    <source>
        <strain evidence="3 4">JF-5</strain>
    </source>
</reference>
<dbReference type="GO" id="GO:0016747">
    <property type="term" value="F:acyltransferase activity, transferring groups other than amino-acyl groups"/>
    <property type="evidence" value="ECO:0007669"/>
    <property type="project" value="InterPro"/>
</dbReference>
<keyword evidence="1" id="KW-1133">Transmembrane helix</keyword>
<keyword evidence="3" id="KW-0012">Acyltransferase</keyword>
<dbReference type="HOGENOM" id="CLU_005679_13_8_5"/>
<sequence>MERTLKSERVAFLDGLRGLAALQVVFLHYVSAFLPVLAMAGLGPADLLASHGWQAAIARSPAVFLINGYSAVYIFFLLSGYVLRRAFARIDGFASGLWRRLVRLGLPASAAVLFAGALLSLDDQAHLHTAALSGSTHWLGILLATPPAPGPVLRDAILNSVLTGYAGANGFPFLRHLIPMPDLLHAFDPPTWTLNVELSGSVLCLGLSYVERRRRALLPCVIAALALWLGASQWFLFALGYALAGLRRPSPGRLRQGLAILALAAGILLCRLIPPAPILLLRSLLRHQHPPDPFHFSNQVGAILIFLGVLHLPRAQHLLERRLPQFLGRISFSLYLVHFPVMATIGCGVFNLIAPRSGAVPGCLAALIAGLAATLPVAVLFERHVDRLAVRLSRRSPPFLAPVPGELSS</sequence>
<feature type="transmembrane region" description="Helical" evidence="1">
    <location>
        <begin position="256"/>
        <end position="274"/>
    </location>
</feature>
<feature type="transmembrane region" description="Helical" evidence="1">
    <location>
        <begin position="216"/>
        <end position="244"/>
    </location>
</feature>
<keyword evidence="1" id="KW-0812">Transmembrane</keyword>
<dbReference type="STRING" id="349163.Acry_1572"/>
<dbReference type="InterPro" id="IPR050879">
    <property type="entry name" value="Acyltransferase_3"/>
</dbReference>
<name>A5FYU6_ACICJ</name>
<evidence type="ECO:0000313" key="4">
    <source>
        <dbReference type="Proteomes" id="UP000000245"/>
    </source>
</evidence>
<accession>A5FYU6</accession>
<dbReference type="PANTHER" id="PTHR23028:SF134">
    <property type="entry name" value="PUTATIVE (AFU_ORTHOLOGUE AFUA_4G08520)-RELATED"/>
    <property type="match status" value="1"/>
</dbReference>
<evidence type="ECO:0000313" key="3">
    <source>
        <dbReference type="EMBL" id="ABQ30778.1"/>
    </source>
</evidence>
<feature type="transmembrane region" description="Helical" evidence="1">
    <location>
        <begin position="332"/>
        <end position="353"/>
    </location>
</feature>
<feature type="transmembrane region" description="Helical" evidence="1">
    <location>
        <begin position="294"/>
        <end position="312"/>
    </location>
</feature>
<feature type="transmembrane region" description="Helical" evidence="1">
    <location>
        <begin position="104"/>
        <end position="121"/>
    </location>
</feature>
<dbReference type="RefSeq" id="WP_011942341.1">
    <property type="nucleotide sequence ID" value="NC_009484.1"/>
</dbReference>
<proteinExistence type="predicted"/>
<keyword evidence="1" id="KW-0472">Membrane</keyword>
<keyword evidence="4" id="KW-1185">Reference proteome</keyword>
<feature type="transmembrane region" description="Helical" evidence="1">
    <location>
        <begin position="359"/>
        <end position="381"/>
    </location>
</feature>
<dbReference type="KEGG" id="acr:Acry_1572"/>
<protein>
    <submittedName>
        <fullName evidence="3">Acyltransferase 3</fullName>
    </submittedName>
</protein>
<evidence type="ECO:0000256" key="1">
    <source>
        <dbReference type="SAM" id="Phobius"/>
    </source>
</evidence>
<feature type="transmembrane region" description="Helical" evidence="1">
    <location>
        <begin position="62"/>
        <end position="83"/>
    </location>
</feature>
<dbReference type="PANTHER" id="PTHR23028">
    <property type="entry name" value="ACETYLTRANSFERASE"/>
    <property type="match status" value="1"/>
</dbReference>
<dbReference type="AlphaFoldDB" id="A5FYU6"/>
<dbReference type="EMBL" id="CP000697">
    <property type="protein sequence ID" value="ABQ30778.1"/>
    <property type="molecule type" value="Genomic_DNA"/>
</dbReference>
<evidence type="ECO:0000259" key="2">
    <source>
        <dbReference type="Pfam" id="PF01757"/>
    </source>
</evidence>
<gene>
    <name evidence="3" type="ordered locus">Acry_1572</name>
</gene>
<dbReference type="Proteomes" id="UP000000245">
    <property type="component" value="Chromosome"/>
</dbReference>
<dbReference type="InterPro" id="IPR002656">
    <property type="entry name" value="Acyl_transf_3_dom"/>
</dbReference>
<feature type="domain" description="Acyltransferase 3" evidence="2">
    <location>
        <begin position="11"/>
        <end position="380"/>
    </location>
</feature>
<keyword evidence="3" id="KW-0808">Transferase</keyword>
<dbReference type="eggNOG" id="COG1835">
    <property type="taxonomic scope" value="Bacteria"/>
</dbReference>